<feature type="signal peptide" evidence="1">
    <location>
        <begin position="1"/>
        <end position="24"/>
    </location>
</feature>
<sequence>MKKGLFLITTAMLLASCSFFVDQAKDTVKKVSEISEEAANKAATKAGEIVGGSARSFGDGVGEGIDKSGSMALQLSEELANAGVKLGAHTISSTDEGNDNKLSIYFIFEKDFQKTVVIKVLNKQQVEVGRIKQEVKGKKDEATYIDFVFDPHTNIDPKYTILVN</sequence>
<proteinExistence type="predicted"/>
<evidence type="ECO:0000313" key="3">
    <source>
        <dbReference type="Proteomes" id="UP000217276"/>
    </source>
</evidence>
<name>A0A250F8D2_9FLAO</name>
<dbReference type="RefSeq" id="WP_095913264.1">
    <property type="nucleotide sequence ID" value="NZ_CAUUPF010000004.1"/>
</dbReference>
<accession>A0A250F8D2</accession>
<dbReference type="PROSITE" id="PS51257">
    <property type="entry name" value="PROKAR_LIPOPROTEIN"/>
    <property type="match status" value="1"/>
</dbReference>
<gene>
    <name evidence="2" type="ORF">CGC53_03005</name>
</gene>
<evidence type="ECO:0008006" key="4">
    <source>
        <dbReference type="Google" id="ProtNLM"/>
    </source>
</evidence>
<organism evidence="2 3">
    <name type="scientific">Capnocytophaga leadbetteri</name>
    <dbReference type="NCBI Taxonomy" id="327575"/>
    <lineage>
        <taxon>Bacteria</taxon>
        <taxon>Pseudomonadati</taxon>
        <taxon>Bacteroidota</taxon>
        <taxon>Flavobacteriia</taxon>
        <taxon>Flavobacteriales</taxon>
        <taxon>Flavobacteriaceae</taxon>
        <taxon>Capnocytophaga</taxon>
    </lineage>
</organism>
<dbReference type="EMBL" id="CP022384">
    <property type="protein sequence ID" value="ATA81389.1"/>
    <property type="molecule type" value="Genomic_DNA"/>
</dbReference>
<dbReference type="KEGG" id="clk:CGC53_03005"/>
<dbReference type="AlphaFoldDB" id="A0A250F8D2"/>
<evidence type="ECO:0000313" key="2">
    <source>
        <dbReference type="EMBL" id="ATA81389.1"/>
    </source>
</evidence>
<reference evidence="3" key="1">
    <citation type="submission" date="2017-06" db="EMBL/GenBank/DDBJ databases">
        <title>Capnocytophaga spp. assemblies.</title>
        <authorList>
            <person name="Gulvik C.A."/>
        </authorList>
    </citation>
    <scope>NUCLEOTIDE SEQUENCE [LARGE SCALE GENOMIC DNA]</scope>
    <source>
        <strain evidence="3">H6253</strain>
    </source>
</reference>
<keyword evidence="3" id="KW-1185">Reference proteome</keyword>
<keyword evidence="1" id="KW-0732">Signal</keyword>
<evidence type="ECO:0000256" key="1">
    <source>
        <dbReference type="SAM" id="SignalP"/>
    </source>
</evidence>
<protein>
    <recommendedName>
        <fullName evidence="4">Lipoprotein</fullName>
    </recommendedName>
</protein>
<feature type="chain" id="PRO_5012196902" description="Lipoprotein" evidence="1">
    <location>
        <begin position="25"/>
        <end position="164"/>
    </location>
</feature>
<dbReference type="Proteomes" id="UP000217276">
    <property type="component" value="Chromosome"/>
</dbReference>